<evidence type="ECO:0000313" key="9">
    <source>
        <dbReference type="EMBL" id="WEK46295.1"/>
    </source>
</evidence>
<reference evidence="9" key="1">
    <citation type="submission" date="2023-03" db="EMBL/GenBank/DDBJ databases">
        <title>Andean soil-derived lignocellulolytic bacterial consortium as a source of novel taxa and putative plastic-active enzymes.</title>
        <authorList>
            <person name="Diaz-Garcia L."/>
            <person name="Chuvochina M."/>
            <person name="Feuerriegel G."/>
            <person name="Bunk B."/>
            <person name="Sproer C."/>
            <person name="Streit W.R."/>
            <person name="Rodriguez L.M."/>
            <person name="Overmann J."/>
            <person name="Jimenez D.J."/>
        </authorList>
    </citation>
    <scope>NUCLEOTIDE SEQUENCE</scope>
    <source>
        <strain evidence="9">MAG 26</strain>
    </source>
</reference>
<keyword evidence="7" id="KW-1015">Disulfide bond</keyword>
<dbReference type="KEGG" id="acob:P0Y56_14970"/>
<organism evidence="9 10">
    <name type="scientific">Candidatus Andeanibacterium colombiense</name>
    <dbReference type="NCBI Taxonomy" id="3121345"/>
    <lineage>
        <taxon>Bacteria</taxon>
        <taxon>Pseudomonadati</taxon>
        <taxon>Pseudomonadota</taxon>
        <taxon>Alphaproteobacteria</taxon>
        <taxon>Sphingomonadales</taxon>
        <taxon>Sphingomonadaceae</taxon>
        <taxon>Candidatus Andeanibacterium</taxon>
    </lineage>
</organism>
<evidence type="ECO:0000256" key="8">
    <source>
        <dbReference type="SAM" id="SignalP"/>
    </source>
</evidence>
<feature type="chain" id="PRO_5042468100" evidence="8">
    <location>
        <begin position="24"/>
        <end position="582"/>
    </location>
</feature>
<keyword evidence="5 9" id="KW-0378">Hydrolase</keyword>
<name>A0AAJ5X5C4_9SPHN</name>
<dbReference type="Pfam" id="PF07519">
    <property type="entry name" value="Tannase"/>
    <property type="match status" value="1"/>
</dbReference>
<evidence type="ECO:0000256" key="6">
    <source>
        <dbReference type="ARBA" id="ARBA00022837"/>
    </source>
</evidence>
<evidence type="ECO:0000313" key="10">
    <source>
        <dbReference type="Proteomes" id="UP001218362"/>
    </source>
</evidence>
<evidence type="ECO:0000256" key="7">
    <source>
        <dbReference type="ARBA" id="ARBA00023157"/>
    </source>
</evidence>
<dbReference type="InterPro" id="IPR011118">
    <property type="entry name" value="Tannase/feruloyl_esterase"/>
</dbReference>
<keyword evidence="4 8" id="KW-0732">Signal</keyword>
<feature type="signal peptide" evidence="8">
    <location>
        <begin position="1"/>
        <end position="23"/>
    </location>
</feature>
<dbReference type="GO" id="GO:0046872">
    <property type="term" value="F:metal ion binding"/>
    <property type="evidence" value="ECO:0007669"/>
    <property type="project" value="UniProtKB-KW"/>
</dbReference>
<dbReference type="PANTHER" id="PTHR33938:SF15">
    <property type="entry name" value="FERULOYL ESTERASE B-RELATED"/>
    <property type="match status" value="1"/>
</dbReference>
<dbReference type="PANTHER" id="PTHR33938">
    <property type="entry name" value="FERULOYL ESTERASE B-RELATED"/>
    <property type="match status" value="1"/>
</dbReference>
<dbReference type="Gene3D" id="3.40.50.1820">
    <property type="entry name" value="alpha/beta hydrolase"/>
    <property type="match status" value="1"/>
</dbReference>
<dbReference type="Proteomes" id="UP001218362">
    <property type="component" value="Chromosome"/>
</dbReference>
<evidence type="ECO:0000256" key="5">
    <source>
        <dbReference type="ARBA" id="ARBA00022801"/>
    </source>
</evidence>
<dbReference type="GO" id="GO:0052689">
    <property type="term" value="F:carboxylic ester hydrolase activity"/>
    <property type="evidence" value="ECO:0007669"/>
    <property type="project" value="UniProtKB-KW"/>
</dbReference>
<dbReference type="AlphaFoldDB" id="A0AAJ5X5C4"/>
<keyword evidence="6" id="KW-0106">Calcium</keyword>
<proteinExistence type="inferred from homology"/>
<dbReference type="SUPFAM" id="SSF53474">
    <property type="entry name" value="alpha/beta-Hydrolases"/>
    <property type="match status" value="2"/>
</dbReference>
<gene>
    <name evidence="9" type="ORF">P0Y56_14970</name>
</gene>
<dbReference type="EMBL" id="CP119316">
    <property type="protein sequence ID" value="WEK46295.1"/>
    <property type="molecule type" value="Genomic_DNA"/>
</dbReference>
<comment type="similarity">
    <text evidence="1">Belongs to the tannase family.</text>
</comment>
<keyword evidence="3" id="KW-0479">Metal-binding</keyword>
<keyword evidence="2" id="KW-0719">Serine esterase</keyword>
<evidence type="ECO:0000256" key="1">
    <source>
        <dbReference type="ARBA" id="ARBA00006249"/>
    </source>
</evidence>
<evidence type="ECO:0000256" key="2">
    <source>
        <dbReference type="ARBA" id="ARBA00022487"/>
    </source>
</evidence>
<dbReference type="InterPro" id="IPR029058">
    <property type="entry name" value="AB_hydrolase_fold"/>
</dbReference>
<protein>
    <submittedName>
        <fullName evidence="9">Tannase/feruloyl esterase family alpha/beta hydrolase</fullName>
    </submittedName>
</protein>
<evidence type="ECO:0000256" key="3">
    <source>
        <dbReference type="ARBA" id="ARBA00022723"/>
    </source>
</evidence>
<sequence>MSGRSFAGAIAAVLLSSCTGAGAPDSASADVASGSAERCAALGERPPAGWPAAGARVASATWRDAGPAPAAPGPPGAAAAPAVLPAHCEIAGIMEERKGIDGQDYAIRFHLRLPDQWNGRFFMQGGGGTNGDVGDAIGQLQGGAQPALAQGYAVLSQDSGHDNALNSVPGRGGQTAFGFDPLARANYGGASLEKTALAAKAALRSYYGAPPRYSYFVGCSKGGQEGMALAQRYPELFDGIVAGAPGFSLPRAAIGETWNTQAFASVPQAEGKPVTIASLAASFSVSDFALVRSAVLEGCDADDGAADGIVGNFRQCTSAKVLPRLKARQCSGAKADGCLSAPQIGALEKVHQGPRDSSGKQIYPGFAWDAGWSDMGWRIWTLGTPDGGVPALNVAMGAPALATVFSSPASAPGAGLDDYLHYQLSYDFDRGAAAVTGTGGPFQRSAWADISARSDNLDAFRKRGGRMIVPQGVSDPVFSINDTLAWWDEVNARYSGRAADFTRVFPVPGMGHCQGGPATDRFDAFGALVHWVERAAAPDAIAATANPMSPWPGRARKLCPYPKVLRKTGDEKDGDAGFACVG</sequence>
<evidence type="ECO:0000256" key="4">
    <source>
        <dbReference type="ARBA" id="ARBA00022729"/>
    </source>
</evidence>
<accession>A0AAJ5X5C4</accession>